<accession>K7ZUN4</accession>
<evidence type="ECO:0000313" key="1">
    <source>
        <dbReference type="EMBL" id="CCE72356.2"/>
    </source>
</evidence>
<protein>
    <submittedName>
        <fullName evidence="1">Uncharacterized protein</fullName>
    </submittedName>
</protein>
<dbReference type="WormBase" id="Y17D7C.6a">
    <property type="protein sequence ID" value="CE48062"/>
    <property type="gene ID" value="WBGene00194680"/>
</dbReference>
<dbReference type="GeneID" id="13218291"/>
<dbReference type="AlphaFoldDB" id="K7ZUN4"/>
<evidence type="ECO:0000313" key="2">
    <source>
        <dbReference type="Proteomes" id="UP000001940"/>
    </source>
</evidence>
<dbReference type="RefSeq" id="NP_001263931.1">
    <property type="nucleotide sequence ID" value="NM_001277002.1"/>
</dbReference>
<dbReference type="Bgee" id="WBGene00194680">
    <property type="expression patterns" value="Expressed in embryo and 3 other cell types or tissues"/>
</dbReference>
<name>K7ZUN4_CAEEL</name>
<dbReference type="Proteomes" id="UP000001940">
    <property type="component" value="Chromosome V"/>
</dbReference>
<dbReference type="AGR" id="WB:WBGene00194680"/>
<sequence length="94" mass="10992">MDNLRIDFLRNEPVKMSYIDTSLVEPLKKLEINLPTGNNNGYTLIKLCRTAYPPTILRDRHFSTLVARYKTDEEFKNEATFVEKVLNDKIEQEA</sequence>
<dbReference type="KEGG" id="cel:CELE_Y17D7C.6"/>
<dbReference type="PaxDb" id="6239-Y17D7C.6a"/>
<dbReference type="HOGENOM" id="CLU_2388213_0_0_1"/>
<keyword evidence="2" id="KW-1185">Reference proteome</keyword>
<dbReference type="InParanoid" id="K7ZUN4"/>
<gene>
    <name evidence="1" type="ORF">CELE_Y17D7C.6</name>
    <name evidence="1 3" type="ORF">Y17D7C.6</name>
</gene>
<evidence type="ECO:0000313" key="3">
    <source>
        <dbReference type="WormBase" id="Y17D7C.6a"/>
    </source>
</evidence>
<reference evidence="1 2" key="1">
    <citation type="journal article" date="1998" name="Science">
        <title>Genome sequence of the nematode C. elegans: a platform for investigating biology.</title>
        <authorList>
            <consortium name="The C. elegans sequencing consortium"/>
            <person name="Sulson J.E."/>
            <person name="Waterston R."/>
        </authorList>
    </citation>
    <scope>NUCLEOTIDE SEQUENCE [LARGE SCALE GENOMIC DNA]</scope>
    <source>
        <strain evidence="1 2">Bristol N2</strain>
    </source>
</reference>
<proteinExistence type="predicted"/>
<dbReference type="CTD" id="13218291"/>
<organism evidence="1 2">
    <name type="scientific">Caenorhabditis elegans</name>
    <dbReference type="NCBI Taxonomy" id="6239"/>
    <lineage>
        <taxon>Eukaryota</taxon>
        <taxon>Metazoa</taxon>
        <taxon>Ecdysozoa</taxon>
        <taxon>Nematoda</taxon>
        <taxon>Chromadorea</taxon>
        <taxon>Rhabditida</taxon>
        <taxon>Rhabditina</taxon>
        <taxon>Rhabditomorpha</taxon>
        <taxon>Rhabditoidea</taxon>
        <taxon>Rhabditidae</taxon>
        <taxon>Peloderinae</taxon>
        <taxon>Caenorhabditis</taxon>
    </lineage>
</organism>
<dbReference type="EMBL" id="BX284605">
    <property type="protein sequence ID" value="CCE72356.2"/>
    <property type="molecule type" value="Genomic_DNA"/>
</dbReference>